<protein>
    <submittedName>
        <fullName evidence="1">Uncharacterized protein</fullName>
    </submittedName>
</protein>
<dbReference type="EMBL" id="JACBAG010001910">
    <property type="protein sequence ID" value="KAF7176551.1"/>
    <property type="molecule type" value="Genomic_DNA"/>
</dbReference>
<accession>A0A8H6QMD2</accession>
<gene>
    <name evidence="1" type="ORF">CNMCM7691_003043</name>
</gene>
<name>A0A8H6QMD2_9EURO</name>
<organism evidence="1 2">
    <name type="scientific">Aspergillus felis</name>
    <dbReference type="NCBI Taxonomy" id="1287682"/>
    <lineage>
        <taxon>Eukaryota</taxon>
        <taxon>Fungi</taxon>
        <taxon>Dikarya</taxon>
        <taxon>Ascomycota</taxon>
        <taxon>Pezizomycotina</taxon>
        <taxon>Eurotiomycetes</taxon>
        <taxon>Eurotiomycetidae</taxon>
        <taxon>Eurotiales</taxon>
        <taxon>Aspergillaceae</taxon>
        <taxon>Aspergillus</taxon>
        <taxon>Aspergillus subgen. Fumigati</taxon>
    </lineage>
</organism>
<dbReference type="Proteomes" id="UP000641853">
    <property type="component" value="Unassembled WGS sequence"/>
</dbReference>
<reference evidence="1" key="1">
    <citation type="submission" date="2020-06" db="EMBL/GenBank/DDBJ databases">
        <title>Draft genome sequences of strains closely related to Aspergillus parafelis and Aspergillus hiratsukae.</title>
        <authorList>
            <person name="Dos Santos R.A.C."/>
            <person name="Rivero-Menendez O."/>
            <person name="Steenwyk J.L."/>
            <person name="Mead M.E."/>
            <person name="Goldman G.H."/>
            <person name="Alastruey-Izquierdo A."/>
            <person name="Rokas A."/>
        </authorList>
    </citation>
    <scope>NUCLEOTIDE SEQUENCE</scope>
    <source>
        <strain evidence="1">CNM-CM7691</strain>
    </source>
</reference>
<evidence type="ECO:0000313" key="1">
    <source>
        <dbReference type="EMBL" id="KAF7176551.1"/>
    </source>
</evidence>
<dbReference type="AlphaFoldDB" id="A0A8H6QMD2"/>
<proteinExistence type="predicted"/>
<dbReference type="PANTHER" id="PTHR36854">
    <property type="entry name" value="CHROMOSOME 9, WHOLE GENOME SHOTGUN SEQUENCE"/>
    <property type="match status" value="1"/>
</dbReference>
<evidence type="ECO:0000313" key="2">
    <source>
        <dbReference type="Proteomes" id="UP000641853"/>
    </source>
</evidence>
<keyword evidence="2" id="KW-1185">Reference proteome</keyword>
<sequence>MVVALLSCTSLTLASTPASFCKCTCFTNSTIIPLDSPNPESTPPLSSFDLRDDNATSHEKRVDKYRSLSCNDCNRKFCLDYNLPMCKGAKEDDVFTTCFPCSLEPYRLTLWQSERDSRKDEAIVFIFIIATSGLLTWAACKPWVEKWLEHEKDDRIFQFLITLNVSNQYQDDRRLIDTSVLLLYYLAWFRDTLYENFILLAVSGILSRYLREPWTSPDFPADEPSQERARRFQSYPWWNADMTARFFAEYYEWMWPWGYFIYRTCYENVSEADWKEAMRKLDACVHCFLRYRRTFSHPEPIRLICEGYRNVVIEDRELLEGASVHQVRRLFDDWMTRHDQDGDPRSEFCLMIDDKALRSILNTPEPSEDGSFLFGLDAGYVILIDRRFQEGQIWSPDYENYQGFLRLDITGLWTFMNGDWNHDFWRKMPHIPRPGLIPCTDGQRTHVEDEDGTVVAASAFSRRSEVIGKKPRATS</sequence>
<comment type="caution">
    <text evidence="1">The sequence shown here is derived from an EMBL/GenBank/DDBJ whole genome shotgun (WGS) entry which is preliminary data.</text>
</comment>
<dbReference type="PANTHER" id="PTHR36854:SF1">
    <property type="entry name" value="TRANSMEMBRANE PROTEIN"/>
    <property type="match status" value="1"/>
</dbReference>